<dbReference type="PANTHER" id="PTHR35526:SF3">
    <property type="entry name" value="ANTI-SIGMA-F FACTOR RSBW"/>
    <property type="match status" value="1"/>
</dbReference>
<reference evidence="4 5" key="1">
    <citation type="submission" date="2021-08" db="EMBL/GenBank/DDBJ databases">
        <title>Genomic Architecture of Streptomyces flavotricini NGL1 and Streptomyces erythrochromogenes HMS4 With Differential Plant Beneficial attributes and laccase production capabilities.</title>
        <authorList>
            <person name="Salwan R."/>
            <person name="Kaur R."/>
            <person name="Sharma V."/>
        </authorList>
    </citation>
    <scope>NUCLEOTIDE SEQUENCE [LARGE SCALE GENOMIC DNA]</scope>
    <source>
        <strain evidence="4 5">NGL1</strain>
    </source>
</reference>
<keyword evidence="1" id="KW-0723">Serine/threonine-protein kinase</keyword>
<protein>
    <submittedName>
        <fullName evidence="4">ATP-binding protein</fullName>
    </submittedName>
</protein>
<dbReference type="InterPro" id="IPR003594">
    <property type="entry name" value="HATPase_dom"/>
</dbReference>
<dbReference type="PANTHER" id="PTHR35526">
    <property type="entry name" value="ANTI-SIGMA-F FACTOR RSBW-RELATED"/>
    <property type="match status" value="1"/>
</dbReference>
<keyword evidence="4" id="KW-0067">ATP-binding</keyword>
<name>A0ABS8DZQ5_9ACTN</name>
<feature type="region of interest" description="Disordered" evidence="2">
    <location>
        <begin position="1"/>
        <end position="20"/>
    </location>
</feature>
<gene>
    <name evidence="4" type="ORF">K7B10_06065</name>
</gene>
<keyword evidence="5" id="KW-1185">Reference proteome</keyword>
<feature type="domain" description="Histidine kinase/HSP90-like ATPase" evidence="3">
    <location>
        <begin position="36"/>
        <end position="142"/>
    </location>
</feature>
<comment type="caution">
    <text evidence="4">The sequence shown here is derived from an EMBL/GenBank/DDBJ whole genome shotgun (WGS) entry which is preliminary data.</text>
</comment>
<dbReference type="Gene3D" id="3.30.565.10">
    <property type="entry name" value="Histidine kinase-like ATPase, C-terminal domain"/>
    <property type="match status" value="1"/>
</dbReference>
<dbReference type="InterPro" id="IPR050267">
    <property type="entry name" value="Anti-sigma-factor_SerPK"/>
</dbReference>
<organism evidence="4 5">
    <name type="scientific">Streptomyces flavotricini</name>
    <dbReference type="NCBI Taxonomy" id="66888"/>
    <lineage>
        <taxon>Bacteria</taxon>
        <taxon>Bacillati</taxon>
        <taxon>Actinomycetota</taxon>
        <taxon>Actinomycetes</taxon>
        <taxon>Kitasatosporales</taxon>
        <taxon>Streptomycetaceae</taxon>
        <taxon>Streptomyces</taxon>
    </lineage>
</organism>
<keyword evidence="1" id="KW-0808">Transferase</keyword>
<proteinExistence type="predicted"/>
<feature type="compositionally biased region" description="Gly residues" evidence="2">
    <location>
        <begin position="1"/>
        <end position="11"/>
    </location>
</feature>
<evidence type="ECO:0000256" key="1">
    <source>
        <dbReference type="ARBA" id="ARBA00022527"/>
    </source>
</evidence>
<evidence type="ECO:0000313" key="4">
    <source>
        <dbReference type="EMBL" id="MCC0094361.1"/>
    </source>
</evidence>
<dbReference type="Pfam" id="PF13581">
    <property type="entry name" value="HATPase_c_2"/>
    <property type="match status" value="1"/>
</dbReference>
<accession>A0ABS8DZQ5</accession>
<dbReference type="EMBL" id="JAINUL010000001">
    <property type="protein sequence ID" value="MCC0094361.1"/>
    <property type="molecule type" value="Genomic_DNA"/>
</dbReference>
<evidence type="ECO:0000313" key="5">
    <source>
        <dbReference type="Proteomes" id="UP001520654"/>
    </source>
</evidence>
<evidence type="ECO:0000259" key="3">
    <source>
        <dbReference type="Pfam" id="PF13581"/>
    </source>
</evidence>
<dbReference type="Proteomes" id="UP001520654">
    <property type="component" value="Unassembled WGS sequence"/>
</dbReference>
<keyword evidence="1" id="KW-0418">Kinase</keyword>
<keyword evidence="4" id="KW-0547">Nucleotide-binding</keyword>
<dbReference type="GO" id="GO:0005524">
    <property type="term" value="F:ATP binding"/>
    <property type="evidence" value="ECO:0007669"/>
    <property type="project" value="UniProtKB-KW"/>
</dbReference>
<dbReference type="CDD" id="cd16936">
    <property type="entry name" value="HATPase_RsbW-like"/>
    <property type="match status" value="1"/>
</dbReference>
<dbReference type="InterPro" id="IPR036890">
    <property type="entry name" value="HATPase_C_sf"/>
</dbReference>
<evidence type="ECO:0000256" key="2">
    <source>
        <dbReference type="SAM" id="MobiDB-lite"/>
    </source>
</evidence>
<dbReference type="SUPFAM" id="SSF55874">
    <property type="entry name" value="ATPase domain of HSP90 chaperone/DNA topoisomerase II/histidine kinase"/>
    <property type="match status" value="1"/>
</dbReference>
<sequence>MGPGTGTGTGTGDPLRAGPSPVVQRRRLALAGVRGHVAKGRDFTRQALQDWGWDGTNTSEDALLLVSELLTNASLHAGGCIELVVCSGEVLRIEVFDGSTTPPRPHPSPQRGLPGGHGLYIVQRLSDRWGTHTHEHGKAVWAEIEASRLTSGRPTGR</sequence>